<evidence type="ECO:0000256" key="1">
    <source>
        <dbReference type="SAM" id="MobiDB-lite"/>
    </source>
</evidence>
<evidence type="ECO:0000313" key="3">
    <source>
        <dbReference type="EMBL" id="MBW47172.1"/>
    </source>
</evidence>
<reference evidence="3" key="1">
    <citation type="submission" date="2018-01" db="EMBL/GenBank/DDBJ databases">
        <title>An insight into the sialome of Amazonian anophelines.</title>
        <authorList>
            <person name="Ribeiro J.M."/>
            <person name="Scarpassa V."/>
            <person name="Calvo E."/>
        </authorList>
    </citation>
    <scope>NUCLEOTIDE SEQUENCE</scope>
    <source>
        <tissue evidence="3">Salivary glands</tissue>
    </source>
</reference>
<keyword evidence="2" id="KW-0732">Signal</keyword>
<feature type="region of interest" description="Disordered" evidence="1">
    <location>
        <begin position="29"/>
        <end position="69"/>
    </location>
</feature>
<feature type="chain" id="PRO_5014792091" evidence="2">
    <location>
        <begin position="29"/>
        <end position="69"/>
    </location>
</feature>
<accession>A0A2M4B2H0</accession>
<sequence>MYAIHSRCAKRNQLLLMLLLLLHKHTHAHPQDKCTVAPTHTHTNDPSFGGPRQGTVMKDSAVPGDGSPR</sequence>
<proteinExistence type="predicted"/>
<organism evidence="3">
    <name type="scientific">Anopheles triannulatus</name>
    <dbReference type="NCBI Taxonomy" id="58253"/>
    <lineage>
        <taxon>Eukaryota</taxon>
        <taxon>Metazoa</taxon>
        <taxon>Ecdysozoa</taxon>
        <taxon>Arthropoda</taxon>
        <taxon>Hexapoda</taxon>
        <taxon>Insecta</taxon>
        <taxon>Pterygota</taxon>
        <taxon>Neoptera</taxon>
        <taxon>Endopterygota</taxon>
        <taxon>Diptera</taxon>
        <taxon>Nematocera</taxon>
        <taxon>Culicoidea</taxon>
        <taxon>Culicidae</taxon>
        <taxon>Anophelinae</taxon>
        <taxon>Anopheles</taxon>
    </lineage>
</organism>
<name>A0A2M4B2H0_9DIPT</name>
<protein>
    <submittedName>
        <fullName evidence="3">Putative secreted protein</fullName>
    </submittedName>
</protein>
<feature type="signal peptide" evidence="2">
    <location>
        <begin position="1"/>
        <end position="28"/>
    </location>
</feature>
<dbReference type="EMBL" id="GGFK01013851">
    <property type="protein sequence ID" value="MBW47172.1"/>
    <property type="molecule type" value="Transcribed_RNA"/>
</dbReference>
<dbReference type="AlphaFoldDB" id="A0A2M4B2H0"/>
<evidence type="ECO:0000256" key="2">
    <source>
        <dbReference type="SAM" id="SignalP"/>
    </source>
</evidence>